<dbReference type="InterPro" id="IPR036691">
    <property type="entry name" value="Endo/exonu/phosph_ase_sf"/>
</dbReference>
<evidence type="ECO:0000313" key="1">
    <source>
        <dbReference type="EMBL" id="CAH2088155.1"/>
    </source>
</evidence>
<dbReference type="GO" id="GO:0031012">
    <property type="term" value="C:extracellular matrix"/>
    <property type="evidence" value="ECO:0007669"/>
    <property type="project" value="TreeGrafter"/>
</dbReference>
<dbReference type="Proteomes" id="UP001153954">
    <property type="component" value="Unassembled WGS sequence"/>
</dbReference>
<evidence type="ECO:0000313" key="2">
    <source>
        <dbReference type="Proteomes" id="UP001153954"/>
    </source>
</evidence>
<organism evidence="1 2">
    <name type="scientific">Euphydryas editha</name>
    <name type="common">Edith's checkerspot</name>
    <dbReference type="NCBI Taxonomy" id="104508"/>
    <lineage>
        <taxon>Eukaryota</taxon>
        <taxon>Metazoa</taxon>
        <taxon>Ecdysozoa</taxon>
        <taxon>Arthropoda</taxon>
        <taxon>Hexapoda</taxon>
        <taxon>Insecta</taxon>
        <taxon>Pterygota</taxon>
        <taxon>Neoptera</taxon>
        <taxon>Endopterygota</taxon>
        <taxon>Lepidoptera</taxon>
        <taxon>Glossata</taxon>
        <taxon>Ditrysia</taxon>
        <taxon>Papilionoidea</taxon>
        <taxon>Nymphalidae</taxon>
        <taxon>Nymphalinae</taxon>
        <taxon>Euphydryas</taxon>
    </lineage>
</organism>
<dbReference type="SUPFAM" id="SSF56219">
    <property type="entry name" value="DNase I-like"/>
    <property type="match status" value="1"/>
</dbReference>
<dbReference type="PANTHER" id="PTHR33395:SF22">
    <property type="entry name" value="REVERSE TRANSCRIPTASE DOMAIN-CONTAINING PROTEIN"/>
    <property type="match status" value="1"/>
</dbReference>
<keyword evidence="2" id="KW-1185">Reference proteome</keyword>
<dbReference type="AlphaFoldDB" id="A0AAU9TRF0"/>
<dbReference type="PANTHER" id="PTHR33395">
    <property type="entry name" value="TRANSCRIPTASE, PUTATIVE-RELATED-RELATED"/>
    <property type="match status" value="1"/>
</dbReference>
<accession>A0AAU9TRF0</accession>
<name>A0AAU9TRF0_EUPED</name>
<sequence>MLIIIYEIDILNCTRTAKLKRSSPRPRSIVVQLSSPRLRDELLAASIKYNKGKPLERDRTPVFVCEHLSPTNKVLHAAARKRAKEAGYNGELFYERYVVYRSDRSNAELIPKKEGGGVLVAVSRRILSKRMYSWESKLEDLWVILEIPITHTLRRVAICAVYLSPPVHSSMLSHFIESGGSVVLDNCDCYCILGDFNLACIDWSLVADTSYDYEVPGLCQPLIDLLNLYELKQHNNVLNKSNRILDLVLSNLPACMVRQSHSTFSNIDQLHPPLDVDISFIREPRLSFNHQTFKLNFYKADFLNINKELQGCDWLKIVIINTLANRKKNISKNPKYFWAYVKAKRGDTSSYPINMTDGLVTTSDGKQICEMFASHFESAYINSGPQNSGRGDALGYVKNSNQCLTHSLRR</sequence>
<dbReference type="Gene3D" id="3.60.10.10">
    <property type="entry name" value="Endonuclease/exonuclease/phosphatase"/>
    <property type="match status" value="1"/>
</dbReference>
<comment type="caution">
    <text evidence="1">The sequence shown here is derived from an EMBL/GenBank/DDBJ whole genome shotgun (WGS) entry which is preliminary data.</text>
</comment>
<gene>
    <name evidence="1" type="ORF">EEDITHA_LOCUS4343</name>
</gene>
<evidence type="ECO:0008006" key="3">
    <source>
        <dbReference type="Google" id="ProtNLM"/>
    </source>
</evidence>
<dbReference type="EMBL" id="CAKOGL010000007">
    <property type="protein sequence ID" value="CAH2088155.1"/>
    <property type="molecule type" value="Genomic_DNA"/>
</dbReference>
<dbReference type="GO" id="GO:0061343">
    <property type="term" value="P:cell adhesion involved in heart morphogenesis"/>
    <property type="evidence" value="ECO:0007669"/>
    <property type="project" value="TreeGrafter"/>
</dbReference>
<proteinExistence type="predicted"/>
<dbReference type="GO" id="GO:0007508">
    <property type="term" value="P:larval heart development"/>
    <property type="evidence" value="ECO:0007669"/>
    <property type="project" value="TreeGrafter"/>
</dbReference>
<protein>
    <recommendedName>
        <fullName evidence="3">Endonuclease/exonuclease/phosphatase domain-containing protein</fullName>
    </recommendedName>
</protein>
<reference evidence="1" key="1">
    <citation type="submission" date="2022-03" db="EMBL/GenBank/DDBJ databases">
        <authorList>
            <person name="Tunstrom K."/>
        </authorList>
    </citation>
    <scope>NUCLEOTIDE SEQUENCE</scope>
</reference>